<dbReference type="WBParaSite" id="JU765_v2.g18293.t1">
    <property type="protein sequence ID" value="JU765_v2.g18293.t1"/>
    <property type="gene ID" value="JU765_v2.g18293"/>
</dbReference>
<evidence type="ECO:0000313" key="2">
    <source>
        <dbReference type="WBParaSite" id="JU765_v2.g18293.t1"/>
    </source>
</evidence>
<proteinExistence type="predicted"/>
<accession>A0AC34QPY3</accession>
<sequence length="154" mass="17506">MDRTQFGADDLLRANLILYLSTIVVCAIVYSVALTSILRGKCQSKKGSLAWQTSDARLKFRLFIICFTNFIPFSVMIFLTYVSPPRTFIGNLFKTLFNLLNSTVNSTLLFIFSSLVRKRLPWPMSKCVPMFSVKQSTATKIEPMSRKHDATTVF</sequence>
<organism evidence="1 2">
    <name type="scientific">Panagrolaimus sp. JU765</name>
    <dbReference type="NCBI Taxonomy" id="591449"/>
    <lineage>
        <taxon>Eukaryota</taxon>
        <taxon>Metazoa</taxon>
        <taxon>Ecdysozoa</taxon>
        <taxon>Nematoda</taxon>
        <taxon>Chromadorea</taxon>
        <taxon>Rhabditida</taxon>
        <taxon>Tylenchina</taxon>
        <taxon>Panagrolaimomorpha</taxon>
        <taxon>Panagrolaimoidea</taxon>
        <taxon>Panagrolaimidae</taxon>
        <taxon>Panagrolaimus</taxon>
    </lineage>
</organism>
<dbReference type="Proteomes" id="UP000887576">
    <property type="component" value="Unplaced"/>
</dbReference>
<name>A0AC34QPY3_9BILA</name>
<reference evidence="2" key="1">
    <citation type="submission" date="2022-11" db="UniProtKB">
        <authorList>
            <consortium name="WormBaseParasite"/>
        </authorList>
    </citation>
    <scope>IDENTIFICATION</scope>
</reference>
<evidence type="ECO:0000313" key="1">
    <source>
        <dbReference type="Proteomes" id="UP000887576"/>
    </source>
</evidence>
<protein>
    <submittedName>
        <fullName evidence="2">G-protein coupled receptors family 1 profile domain-containing protein</fullName>
    </submittedName>
</protein>